<dbReference type="OMA" id="KSTWHAD"/>
<evidence type="ECO:0008006" key="3">
    <source>
        <dbReference type="Google" id="ProtNLM"/>
    </source>
</evidence>
<dbReference type="AlphaFoldDB" id="M5FXH1"/>
<protein>
    <recommendedName>
        <fullName evidence="3">Integrase catalytic domain-containing protein</fullName>
    </recommendedName>
</protein>
<dbReference type="STRING" id="1858805.M5FXH1"/>
<dbReference type="PANTHER" id="PTHR46177:SF1">
    <property type="entry name" value="INTEGRASE CATALYTIC DOMAIN-CONTAINING PROTEIN"/>
    <property type="match status" value="1"/>
</dbReference>
<dbReference type="Proteomes" id="UP000030653">
    <property type="component" value="Unassembled WGS sequence"/>
</dbReference>
<gene>
    <name evidence="1" type="ORF">DACRYDRAFT_99739</name>
</gene>
<evidence type="ECO:0000313" key="1">
    <source>
        <dbReference type="EMBL" id="EJU02686.1"/>
    </source>
</evidence>
<sequence length="327" mass="37114">MSCLGIATACRPVHTKEEVAQAIVELVEEDVVCRWGRARIHHKLKLHKGMHDANSGFVRQYLAALDADNVLARTPGQQHLQKSSLWTIGPSEEWSGDGHDKLARMGLPIWGLRDKASWRLLGLWVVPNSHILQVPAVLFLQTVLAVGGVPLKVTLDQGSEGSLLGQLQTELRAQFAPDLDPVALPPFSQIKSVYNITIKRSWRLLYENELAPSWRVGKLEYARVSTTKLSPWKKWSHSGSGPTWSNSVWTSMFTNATRRKFAGNTPNEFWFHPTNWDMQNWTVPVPAQHVERLLQDYASPHLWRFVSAEDEELWEVYARMLEMTAIP</sequence>
<dbReference type="OrthoDB" id="5392716at2759"/>
<accession>M5FXH1</accession>
<proteinExistence type="predicted"/>
<dbReference type="EMBL" id="JH795861">
    <property type="protein sequence ID" value="EJU02686.1"/>
    <property type="molecule type" value="Genomic_DNA"/>
</dbReference>
<evidence type="ECO:0000313" key="2">
    <source>
        <dbReference type="Proteomes" id="UP000030653"/>
    </source>
</evidence>
<dbReference type="PANTHER" id="PTHR46177">
    <property type="entry name" value="INTEGRASE CATALYTIC DOMAIN-CONTAINING PROTEIN"/>
    <property type="match status" value="1"/>
</dbReference>
<organism evidence="1 2">
    <name type="scientific">Dacryopinax primogenitus (strain DJM 731)</name>
    <name type="common">Brown rot fungus</name>
    <dbReference type="NCBI Taxonomy" id="1858805"/>
    <lineage>
        <taxon>Eukaryota</taxon>
        <taxon>Fungi</taxon>
        <taxon>Dikarya</taxon>
        <taxon>Basidiomycota</taxon>
        <taxon>Agaricomycotina</taxon>
        <taxon>Dacrymycetes</taxon>
        <taxon>Dacrymycetales</taxon>
        <taxon>Dacrymycetaceae</taxon>
        <taxon>Dacryopinax</taxon>
    </lineage>
</organism>
<keyword evidence="2" id="KW-1185">Reference proteome</keyword>
<reference evidence="1 2" key="1">
    <citation type="journal article" date="2012" name="Science">
        <title>The Paleozoic origin of enzymatic lignin decomposition reconstructed from 31 fungal genomes.</title>
        <authorList>
            <person name="Floudas D."/>
            <person name="Binder M."/>
            <person name="Riley R."/>
            <person name="Barry K."/>
            <person name="Blanchette R.A."/>
            <person name="Henrissat B."/>
            <person name="Martinez A.T."/>
            <person name="Otillar R."/>
            <person name="Spatafora J.W."/>
            <person name="Yadav J.S."/>
            <person name="Aerts A."/>
            <person name="Benoit I."/>
            <person name="Boyd A."/>
            <person name="Carlson A."/>
            <person name="Copeland A."/>
            <person name="Coutinho P.M."/>
            <person name="de Vries R.P."/>
            <person name="Ferreira P."/>
            <person name="Findley K."/>
            <person name="Foster B."/>
            <person name="Gaskell J."/>
            <person name="Glotzer D."/>
            <person name="Gorecki P."/>
            <person name="Heitman J."/>
            <person name="Hesse C."/>
            <person name="Hori C."/>
            <person name="Igarashi K."/>
            <person name="Jurgens J.A."/>
            <person name="Kallen N."/>
            <person name="Kersten P."/>
            <person name="Kohler A."/>
            <person name="Kuees U."/>
            <person name="Kumar T.K.A."/>
            <person name="Kuo A."/>
            <person name="LaButti K."/>
            <person name="Larrondo L.F."/>
            <person name="Lindquist E."/>
            <person name="Ling A."/>
            <person name="Lombard V."/>
            <person name="Lucas S."/>
            <person name="Lundell T."/>
            <person name="Martin R."/>
            <person name="McLaughlin D.J."/>
            <person name="Morgenstern I."/>
            <person name="Morin E."/>
            <person name="Murat C."/>
            <person name="Nagy L.G."/>
            <person name="Nolan M."/>
            <person name="Ohm R.A."/>
            <person name="Patyshakuliyeva A."/>
            <person name="Rokas A."/>
            <person name="Ruiz-Duenas F.J."/>
            <person name="Sabat G."/>
            <person name="Salamov A."/>
            <person name="Samejima M."/>
            <person name="Schmutz J."/>
            <person name="Slot J.C."/>
            <person name="St John F."/>
            <person name="Stenlid J."/>
            <person name="Sun H."/>
            <person name="Sun S."/>
            <person name="Syed K."/>
            <person name="Tsang A."/>
            <person name="Wiebenga A."/>
            <person name="Young D."/>
            <person name="Pisabarro A."/>
            <person name="Eastwood D.C."/>
            <person name="Martin F."/>
            <person name="Cullen D."/>
            <person name="Grigoriev I.V."/>
            <person name="Hibbett D.S."/>
        </authorList>
    </citation>
    <scope>NUCLEOTIDE SEQUENCE [LARGE SCALE GENOMIC DNA]</scope>
    <source>
        <strain evidence="1 2">DJM-731 SS1</strain>
    </source>
</reference>
<name>M5FXH1_DACPD</name>
<dbReference type="GeneID" id="63692680"/>
<dbReference type="RefSeq" id="XP_040629580.1">
    <property type="nucleotide sequence ID" value="XM_040777618.1"/>
</dbReference>
<dbReference type="HOGENOM" id="CLU_849981_0_0_1"/>